<dbReference type="PROSITE" id="PS50887">
    <property type="entry name" value="GGDEF"/>
    <property type="match status" value="1"/>
</dbReference>
<accession>A0A1J6W4P2</accession>
<feature type="domain" description="PAS" evidence="1">
    <location>
        <begin position="413"/>
        <end position="483"/>
    </location>
</feature>
<dbReference type="OrthoDB" id="9759607at2"/>
<dbReference type="PROSITE" id="PS50113">
    <property type="entry name" value="PAC"/>
    <property type="match status" value="1"/>
</dbReference>
<dbReference type="CDD" id="cd01949">
    <property type="entry name" value="GGDEF"/>
    <property type="match status" value="1"/>
</dbReference>
<dbReference type="AlphaFoldDB" id="A0A1J6W4P2"/>
<dbReference type="InterPro" id="IPR019494">
    <property type="entry name" value="FIST_C"/>
</dbReference>
<gene>
    <name evidence="5" type="ORF">BHE18_07970</name>
</gene>
<dbReference type="Pfam" id="PF08495">
    <property type="entry name" value="FIST"/>
    <property type="match status" value="1"/>
</dbReference>
<dbReference type="PANTHER" id="PTHR44757">
    <property type="entry name" value="DIGUANYLATE CYCLASE DGCP"/>
    <property type="match status" value="1"/>
</dbReference>
<evidence type="ECO:0000313" key="6">
    <source>
        <dbReference type="Proteomes" id="UP000182062"/>
    </source>
</evidence>
<dbReference type="NCBIfam" id="TIGR00254">
    <property type="entry name" value="GGDEF"/>
    <property type="match status" value="1"/>
</dbReference>
<dbReference type="InterPro" id="IPR043128">
    <property type="entry name" value="Rev_trsase/Diguanyl_cyclase"/>
</dbReference>
<dbReference type="InterPro" id="IPR001633">
    <property type="entry name" value="EAL_dom"/>
</dbReference>
<evidence type="ECO:0000259" key="4">
    <source>
        <dbReference type="PROSITE" id="PS50887"/>
    </source>
</evidence>
<dbReference type="FunFam" id="3.20.20.450:FF:000001">
    <property type="entry name" value="Cyclic di-GMP phosphodiesterase yahA"/>
    <property type="match status" value="1"/>
</dbReference>
<dbReference type="SMART" id="SM00897">
    <property type="entry name" value="FIST"/>
    <property type="match status" value="1"/>
</dbReference>
<dbReference type="Pfam" id="PF00563">
    <property type="entry name" value="EAL"/>
    <property type="match status" value="1"/>
</dbReference>
<evidence type="ECO:0000259" key="3">
    <source>
        <dbReference type="PROSITE" id="PS50883"/>
    </source>
</evidence>
<dbReference type="Pfam" id="PF10442">
    <property type="entry name" value="FIST_C"/>
    <property type="match status" value="1"/>
</dbReference>
<evidence type="ECO:0000259" key="1">
    <source>
        <dbReference type="PROSITE" id="PS50112"/>
    </source>
</evidence>
<dbReference type="SUPFAM" id="SSF141868">
    <property type="entry name" value="EAL domain-like"/>
    <property type="match status" value="1"/>
</dbReference>
<proteinExistence type="predicted"/>
<dbReference type="Pfam" id="PF08448">
    <property type="entry name" value="PAS_4"/>
    <property type="match status" value="1"/>
</dbReference>
<dbReference type="Gene3D" id="3.30.70.270">
    <property type="match status" value="1"/>
</dbReference>
<comment type="caution">
    <text evidence="5">The sequence shown here is derived from an EMBL/GenBank/DDBJ whole genome shotgun (WGS) entry which is preliminary data.</text>
</comment>
<protein>
    <submittedName>
        <fullName evidence="5">Diguanylate cyclase</fullName>
    </submittedName>
</protein>
<dbReference type="InterPro" id="IPR000014">
    <property type="entry name" value="PAS"/>
</dbReference>
<dbReference type="SMART" id="SM00267">
    <property type="entry name" value="GGDEF"/>
    <property type="match status" value="1"/>
</dbReference>
<dbReference type="PROSITE" id="PS50112">
    <property type="entry name" value="PAS"/>
    <property type="match status" value="1"/>
</dbReference>
<dbReference type="InterPro" id="IPR000700">
    <property type="entry name" value="PAS-assoc_C"/>
</dbReference>
<dbReference type="InterPro" id="IPR035965">
    <property type="entry name" value="PAS-like_dom_sf"/>
</dbReference>
<dbReference type="SUPFAM" id="SSF55785">
    <property type="entry name" value="PYP-like sensor domain (PAS domain)"/>
    <property type="match status" value="1"/>
</dbReference>
<dbReference type="Gene3D" id="3.20.20.450">
    <property type="entry name" value="EAL domain"/>
    <property type="match status" value="1"/>
</dbReference>
<dbReference type="Gene3D" id="3.30.450.20">
    <property type="entry name" value="PAS domain"/>
    <property type="match status" value="1"/>
</dbReference>
<sequence>MIASFQCIYKDENSLKKFIKENDLDLFPSLLVQAFTGHSSIDFITSLQIEVASSLPRATLIGCSSSGQIFEGRMLPDVVLTFTAFGKTELNSFLVNEGNQGLRDGGRMYDELIRFDTKAVILLVSHLKMDISGILQGISPRNGEFRIVGGVSADDPSHMPSFVFTGDQISENGVAAVSLNHSDLQVHTYALEHWQEVGPSFEITKSQGNVIYKINEKKPLHVLERYLGKAFVKDLPDSSIEFPFLFRQGNEKTAVYVINIFPHGAIEVSRELDEGDRVSFGFVNVQDLLESTSRQLNKLKRRPVEAHYVFNCTARKRYIRDFTQQELDKLNEISAVNGFFSYGEFGYDANDQPKLIAHSMTYFGISEEVREPLLDFRPEFRLAPEANAMMTLTNLINTASSDIRELTQNIELSEEYYRSLFDNNTDFVYSTDLKGRFTSLNPSFIKTFGYSERELIGKNALNYIMHGDRQRVRRHFYRAMDGREQYYDLPISTRDGRINHFQIKNIPITVNGQCVGIFGIGKDVTQQRQSEKKITQLAYYDGDTDLPNKQKFREIIDEHIQRAKKKKRELAVLFMDIDRFKIINDTLGHRAGDLVIRELAGRLGDTLPKGAYLGRFSGDKFTVLLSKNVNEESISSLTDAILKAIKEPFSYNGKDFYMTVSIGVGIYPRDGEKSSEVLRNADAALNHAKSRGGNNTVYFSRDMNEETLRKVEMEAQLRKAIAKNDLYIAYQPIIDVPNESLIGCEALLRWEHEDLGHISPAEFIPLAEEAGLIQELGKWVLTGACEQLKTWLDKRLGEFYVSVNVSAIQFQHPAFLSDVKEALKISGLPPEYLCLELTETIMLHDASYSVEVMKELSKLGVKLAIDDFGTGYSSLSYLKHLPIDMLKIDRSFVRNMSDHSPDVAIVQSVSMMGRGLNLKVVAEGVETARQLKLLKQLGCDYAQGFLIEKPMPPCKMDEFLMKRDLVAVQGELAWTK</sequence>
<dbReference type="InterPro" id="IPR052155">
    <property type="entry name" value="Biofilm_reg_signaling"/>
</dbReference>
<dbReference type="SUPFAM" id="SSF55073">
    <property type="entry name" value="Nucleotide cyclase"/>
    <property type="match status" value="1"/>
</dbReference>
<feature type="domain" description="GGDEF" evidence="4">
    <location>
        <begin position="568"/>
        <end position="701"/>
    </location>
</feature>
<dbReference type="InterPro" id="IPR029787">
    <property type="entry name" value="Nucleotide_cyclase"/>
</dbReference>
<keyword evidence="6" id="KW-1185">Reference proteome</keyword>
<reference evidence="5 6" key="1">
    <citation type="submission" date="2016-09" db="EMBL/GenBank/DDBJ databases">
        <title>Bacillus aquimaris SAMM genome sequence reveals colonization and biosurfactant production capacities.</title>
        <authorList>
            <person name="Waghmode S.R."/>
            <person name="Suryavanshi M.V."/>
        </authorList>
    </citation>
    <scope>NUCLEOTIDE SEQUENCE [LARGE SCALE GENOMIC DNA]</scope>
    <source>
        <strain evidence="5 6">SAMM</strain>
    </source>
</reference>
<dbReference type="EMBL" id="MINN01000074">
    <property type="protein sequence ID" value="OIU72546.1"/>
    <property type="molecule type" value="Genomic_DNA"/>
</dbReference>
<dbReference type="CDD" id="cd01948">
    <property type="entry name" value="EAL"/>
    <property type="match status" value="1"/>
</dbReference>
<dbReference type="NCBIfam" id="TIGR00229">
    <property type="entry name" value="sensory_box"/>
    <property type="match status" value="1"/>
</dbReference>
<dbReference type="InterPro" id="IPR013702">
    <property type="entry name" value="FIST_domain_N"/>
</dbReference>
<evidence type="ECO:0000259" key="2">
    <source>
        <dbReference type="PROSITE" id="PS50113"/>
    </source>
</evidence>
<name>A0A1J6W4P2_9BACI</name>
<dbReference type="InterPro" id="IPR000160">
    <property type="entry name" value="GGDEF_dom"/>
</dbReference>
<feature type="domain" description="EAL" evidence="3">
    <location>
        <begin position="710"/>
        <end position="964"/>
    </location>
</feature>
<dbReference type="PROSITE" id="PS50883">
    <property type="entry name" value="EAL"/>
    <property type="match status" value="1"/>
</dbReference>
<dbReference type="InterPro" id="IPR035919">
    <property type="entry name" value="EAL_sf"/>
</dbReference>
<organism evidence="5 6">
    <name type="scientific">Rossellomorea aquimaris</name>
    <dbReference type="NCBI Taxonomy" id="189382"/>
    <lineage>
        <taxon>Bacteria</taxon>
        <taxon>Bacillati</taxon>
        <taxon>Bacillota</taxon>
        <taxon>Bacilli</taxon>
        <taxon>Bacillales</taxon>
        <taxon>Bacillaceae</taxon>
        <taxon>Rossellomorea</taxon>
    </lineage>
</organism>
<dbReference type="InterPro" id="IPR013656">
    <property type="entry name" value="PAS_4"/>
</dbReference>
<dbReference type="Proteomes" id="UP000182062">
    <property type="component" value="Unassembled WGS sequence"/>
</dbReference>
<dbReference type="SMART" id="SM01204">
    <property type="entry name" value="FIST_C"/>
    <property type="match status" value="1"/>
</dbReference>
<dbReference type="CDD" id="cd00130">
    <property type="entry name" value="PAS"/>
    <property type="match status" value="1"/>
</dbReference>
<dbReference type="SMART" id="SM00052">
    <property type="entry name" value="EAL"/>
    <property type="match status" value="1"/>
</dbReference>
<feature type="domain" description="PAC" evidence="2">
    <location>
        <begin position="485"/>
        <end position="536"/>
    </location>
</feature>
<dbReference type="PANTHER" id="PTHR44757:SF2">
    <property type="entry name" value="BIOFILM ARCHITECTURE MAINTENANCE PROTEIN MBAA"/>
    <property type="match status" value="1"/>
</dbReference>
<evidence type="ECO:0000313" key="5">
    <source>
        <dbReference type="EMBL" id="OIU72546.1"/>
    </source>
</evidence>
<dbReference type="Pfam" id="PF00990">
    <property type="entry name" value="GGDEF"/>
    <property type="match status" value="1"/>
</dbReference>
<dbReference type="SMART" id="SM00091">
    <property type="entry name" value="PAS"/>
    <property type="match status" value="1"/>
</dbReference>